<dbReference type="InterPro" id="IPR002219">
    <property type="entry name" value="PKC_DAG/PE"/>
</dbReference>
<dbReference type="PROSITE" id="PS50081">
    <property type="entry name" value="ZF_DAG_PE_2"/>
    <property type="match status" value="1"/>
</dbReference>
<dbReference type="SUPFAM" id="SSF57889">
    <property type="entry name" value="Cysteine-rich domain"/>
    <property type="match status" value="1"/>
</dbReference>
<dbReference type="InterPro" id="IPR029071">
    <property type="entry name" value="Ubiquitin-like_domsf"/>
</dbReference>
<reference evidence="9" key="1">
    <citation type="submission" date="2017-02" db="UniProtKB">
        <authorList>
            <consortium name="WormBaseParasite"/>
        </authorList>
    </citation>
    <scope>IDENTIFICATION</scope>
</reference>
<dbReference type="InterPro" id="IPR003116">
    <property type="entry name" value="RBD_dom"/>
</dbReference>
<dbReference type="STRING" id="51028.A0A0N4USZ5"/>
<evidence type="ECO:0000259" key="5">
    <source>
        <dbReference type="PROSITE" id="PS50081"/>
    </source>
</evidence>
<dbReference type="Pfam" id="PF00130">
    <property type="entry name" value="C1_1"/>
    <property type="match status" value="1"/>
</dbReference>
<dbReference type="EMBL" id="UXUI01000139">
    <property type="protein sequence ID" value="VDD85067.1"/>
    <property type="molecule type" value="Genomic_DNA"/>
</dbReference>
<proteinExistence type="predicted"/>
<dbReference type="Proteomes" id="UP000274131">
    <property type="component" value="Unassembled WGS sequence"/>
</dbReference>
<dbReference type="Gene3D" id="3.10.20.90">
    <property type="entry name" value="Phosphatidylinositol 3-kinase Catalytic Subunit, Chain A, domain 1"/>
    <property type="match status" value="1"/>
</dbReference>
<evidence type="ECO:0000259" key="6">
    <source>
        <dbReference type="PROSITE" id="PS50898"/>
    </source>
</evidence>
<feature type="region of interest" description="Disordered" evidence="4">
    <location>
        <begin position="365"/>
        <end position="427"/>
    </location>
</feature>
<organism evidence="9">
    <name type="scientific">Enterobius vermicularis</name>
    <name type="common">Human pinworm</name>
    <dbReference type="NCBI Taxonomy" id="51028"/>
    <lineage>
        <taxon>Eukaryota</taxon>
        <taxon>Metazoa</taxon>
        <taxon>Ecdysozoa</taxon>
        <taxon>Nematoda</taxon>
        <taxon>Chromadorea</taxon>
        <taxon>Rhabditida</taxon>
        <taxon>Spirurina</taxon>
        <taxon>Oxyuridomorpha</taxon>
        <taxon>Oxyuroidea</taxon>
        <taxon>Oxyuridae</taxon>
        <taxon>Enterobius</taxon>
    </lineage>
</organism>
<dbReference type="Pfam" id="PF02196">
    <property type="entry name" value="RBD"/>
    <property type="match status" value="1"/>
</dbReference>
<evidence type="ECO:0000313" key="7">
    <source>
        <dbReference type="EMBL" id="VDD85067.1"/>
    </source>
</evidence>
<dbReference type="GO" id="GO:0004674">
    <property type="term" value="F:protein serine/threonine kinase activity"/>
    <property type="evidence" value="ECO:0007669"/>
    <property type="project" value="UniProtKB-EC"/>
</dbReference>
<dbReference type="Gene3D" id="3.30.60.20">
    <property type="match status" value="1"/>
</dbReference>
<dbReference type="InterPro" id="IPR046349">
    <property type="entry name" value="C1-like_sf"/>
</dbReference>
<dbReference type="PROSITE" id="PS00479">
    <property type="entry name" value="ZF_DAG_PE_1"/>
    <property type="match status" value="1"/>
</dbReference>
<dbReference type="SMART" id="SM00455">
    <property type="entry name" value="RBD"/>
    <property type="match status" value="1"/>
</dbReference>
<feature type="compositionally biased region" description="Polar residues" evidence="4">
    <location>
        <begin position="491"/>
        <end position="505"/>
    </location>
</feature>
<dbReference type="AlphaFoldDB" id="A0A0N4USZ5"/>
<dbReference type="InterPro" id="IPR020454">
    <property type="entry name" value="DAG/PE-bd"/>
</dbReference>
<dbReference type="EC" id="2.7.11.1" evidence="1"/>
<dbReference type="GO" id="GO:0046872">
    <property type="term" value="F:metal ion binding"/>
    <property type="evidence" value="ECO:0007669"/>
    <property type="project" value="UniProtKB-KW"/>
</dbReference>
<dbReference type="WBParaSite" id="EVEC_0000029901-mRNA-1">
    <property type="protein sequence ID" value="EVEC_0000029901-mRNA-1"/>
    <property type="gene ID" value="EVEC_0000029901"/>
</dbReference>
<accession>A0A0N4USZ5</accession>
<dbReference type="PROSITE" id="PS50898">
    <property type="entry name" value="RBD"/>
    <property type="match status" value="1"/>
</dbReference>
<evidence type="ECO:0000313" key="9">
    <source>
        <dbReference type="WBParaSite" id="EVEC_0000029901-mRNA-1"/>
    </source>
</evidence>
<dbReference type="SMART" id="SM00109">
    <property type="entry name" value="C1"/>
    <property type="match status" value="1"/>
</dbReference>
<feature type="compositionally biased region" description="Low complexity" evidence="4">
    <location>
        <begin position="378"/>
        <end position="392"/>
    </location>
</feature>
<feature type="region of interest" description="Disordered" evidence="4">
    <location>
        <begin position="475"/>
        <end position="519"/>
    </location>
</feature>
<name>A0A0N4USZ5_ENTVE</name>
<sequence length="519" mass="57684">MSSSLGRSAEASHFGFLHSPVVGPSTTVINSVSGVIRFFSAVHSKFREIRWYEEYLEFLDTYDHHGACNSPCLSPRNFQKELITLHLPFGVHSTLEVKPGVSAMNAIKKILKKRDILPQMCKVVSSQDPESKPIDLNVDLEALSNSLGERKELWVHSPYLSFVVSVQHNFVRKTFLRLAFCDVCRKQIWLQGFRCELCQFKFHQKCSLKVPNYCDRMQQISNDPEMANKLKAYVDQYGGPNAAVVAEIITQFQSPNAEVPAGGEITRQRAIRLPPQRTDTACVPMTESSRDRSTSAPNIYEISKNSDAFLEAKVLNALSNRTGYTITSSASAVPLSDFACSTSVPSRTYGNRTLKKPLGLPNRDWHVGGLRQSGRLYPTTATNMSSPTSTSSSPPPIPGTLGDPGLGLPPTPPQSAPPQKTFSFSRFRSPNDKMVLKSITSRASKSSDRLMEEILVCLERSVTSLPKFKRSVSEPQLYRNKMLQMEKKSDNTPQPQSPSTPNENYATRFKFSPAGGSDY</sequence>
<keyword evidence="8" id="KW-1185">Reference proteome</keyword>
<feature type="compositionally biased region" description="Pro residues" evidence="4">
    <location>
        <begin position="407"/>
        <end position="416"/>
    </location>
</feature>
<keyword evidence="3" id="KW-0862">Zinc</keyword>
<dbReference type="SUPFAM" id="SSF54236">
    <property type="entry name" value="Ubiquitin-like"/>
    <property type="match status" value="1"/>
</dbReference>
<evidence type="ECO:0000256" key="1">
    <source>
        <dbReference type="ARBA" id="ARBA00012513"/>
    </source>
</evidence>
<dbReference type="GO" id="GO:0007165">
    <property type="term" value="P:signal transduction"/>
    <property type="evidence" value="ECO:0007669"/>
    <property type="project" value="InterPro"/>
</dbReference>
<evidence type="ECO:0000256" key="3">
    <source>
        <dbReference type="ARBA" id="ARBA00022833"/>
    </source>
</evidence>
<protein>
    <recommendedName>
        <fullName evidence="1">non-specific serine/threonine protein kinase</fullName>
        <ecNumber evidence="1">2.7.11.1</ecNumber>
    </recommendedName>
</protein>
<dbReference type="FunFam" id="3.30.60.20:FF:000004">
    <property type="entry name" value="B-Raf proto-oncogene serine/threonine-protein kinase"/>
    <property type="match status" value="1"/>
</dbReference>
<evidence type="ECO:0000256" key="2">
    <source>
        <dbReference type="ARBA" id="ARBA00022723"/>
    </source>
</evidence>
<dbReference type="OrthoDB" id="774951at2759"/>
<reference evidence="7 8" key="2">
    <citation type="submission" date="2018-10" db="EMBL/GenBank/DDBJ databases">
        <authorList>
            <consortium name="Pathogen Informatics"/>
        </authorList>
    </citation>
    <scope>NUCLEOTIDE SEQUENCE [LARGE SCALE GENOMIC DNA]</scope>
</reference>
<feature type="domain" description="RBD" evidence="6">
    <location>
        <begin position="81"/>
        <end position="158"/>
    </location>
</feature>
<feature type="domain" description="Phorbol-ester/DAG-type" evidence="5">
    <location>
        <begin position="167"/>
        <end position="214"/>
    </location>
</feature>
<gene>
    <name evidence="7" type="ORF">EVEC_LOCUS210</name>
</gene>
<dbReference type="PRINTS" id="PR00008">
    <property type="entry name" value="DAGPEDOMAIN"/>
</dbReference>
<evidence type="ECO:0000256" key="4">
    <source>
        <dbReference type="SAM" id="MobiDB-lite"/>
    </source>
</evidence>
<dbReference type="CDD" id="cd20811">
    <property type="entry name" value="C1_Raf"/>
    <property type="match status" value="1"/>
</dbReference>
<evidence type="ECO:0000313" key="8">
    <source>
        <dbReference type="Proteomes" id="UP000274131"/>
    </source>
</evidence>
<keyword evidence="2" id="KW-0479">Metal-binding</keyword>